<name>A0AC35FK97_9BILA</name>
<dbReference type="Proteomes" id="UP000887580">
    <property type="component" value="Unplaced"/>
</dbReference>
<accession>A0AC35FK97</accession>
<organism evidence="1 2">
    <name type="scientific">Panagrolaimus sp. PS1159</name>
    <dbReference type="NCBI Taxonomy" id="55785"/>
    <lineage>
        <taxon>Eukaryota</taxon>
        <taxon>Metazoa</taxon>
        <taxon>Ecdysozoa</taxon>
        <taxon>Nematoda</taxon>
        <taxon>Chromadorea</taxon>
        <taxon>Rhabditida</taxon>
        <taxon>Tylenchina</taxon>
        <taxon>Panagrolaimomorpha</taxon>
        <taxon>Panagrolaimoidea</taxon>
        <taxon>Panagrolaimidae</taxon>
        <taxon>Panagrolaimus</taxon>
    </lineage>
</organism>
<evidence type="ECO:0000313" key="2">
    <source>
        <dbReference type="WBParaSite" id="PS1159_v2.g18450.t1"/>
    </source>
</evidence>
<evidence type="ECO:0000313" key="1">
    <source>
        <dbReference type="Proteomes" id="UP000887580"/>
    </source>
</evidence>
<proteinExistence type="predicted"/>
<sequence length="607" mass="68197">MDYHYQLPSYLTYDNAFHSQNYSKFSSSNIRNNDTRARFGLPTTWHIDLCALNKAQGAWQRDLRGHTSCVNAVEFNKSEDLFATGGDDLRVILWRVSNALTDEKPKPFTIMKTKHDSNIFALAFTHDSKKVMSAGNDDRFIVHDIETGAAIHSYRGSTYYCLSVHGDNDNIVAAATDNSRVYLYDTRAPPGEPVQCLREIGENFCVNFNQKIPYLMAVCNKSKGLSVIDIRAGNDDFCIRAGPATKEAIYASWNEAGDALFCIRSGKLPVYLDTKKQVPLICKDDGYRNSITIKSCDFVGNEYAITGSDKWDIYCWKIPKDYDDKIEEGKLYATHSDTEQAYTTFKGHRSIVNHTRYSKTDDIILSCGVEKVVKLWSGAKLSTSYREHARRPLFIEDDNDMDDEEENGIGDDADENEDLNTLRLFDQYMRTEGNNQPYTIDGENRRRASSSSSSAAEVPPPVFRNEVPERNRFRSGAGFIREILQQLVHSPHLDLQGLGDSDESESDENDDANNNELSSLDGFYGEMEDDNDETQFRYAMETSPEESSTNESSSNSSSSTETSSDSSILSLVATPHESDASQGREEAEENVEAEEEHETGEILSPKG</sequence>
<reference evidence="2" key="1">
    <citation type="submission" date="2022-11" db="UniProtKB">
        <authorList>
            <consortium name="WormBaseParasite"/>
        </authorList>
    </citation>
    <scope>IDENTIFICATION</scope>
</reference>
<protein>
    <submittedName>
        <fullName evidence="2">Uncharacterized protein</fullName>
    </submittedName>
</protein>
<dbReference type="WBParaSite" id="PS1159_v2.g18450.t1">
    <property type="protein sequence ID" value="PS1159_v2.g18450.t1"/>
    <property type="gene ID" value="PS1159_v2.g18450"/>
</dbReference>